<keyword evidence="3 5" id="KW-0238">DNA-binding</keyword>
<evidence type="ECO:0000256" key="5">
    <source>
        <dbReference type="PROSITE-ProRule" id="PRU00335"/>
    </source>
</evidence>
<evidence type="ECO:0000256" key="3">
    <source>
        <dbReference type="ARBA" id="ARBA00023125"/>
    </source>
</evidence>
<dbReference type="Pfam" id="PF17932">
    <property type="entry name" value="TetR_C_24"/>
    <property type="match status" value="1"/>
</dbReference>
<evidence type="ECO:0000256" key="1">
    <source>
        <dbReference type="ARBA" id="ARBA00022491"/>
    </source>
</evidence>
<dbReference type="SUPFAM" id="SSF46689">
    <property type="entry name" value="Homeodomain-like"/>
    <property type="match status" value="1"/>
</dbReference>
<evidence type="ECO:0000259" key="6">
    <source>
        <dbReference type="PROSITE" id="PS50977"/>
    </source>
</evidence>
<keyword evidence="1" id="KW-0678">Repressor</keyword>
<keyword evidence="4" id="KW-0804">Transcription</keyword>
<dbReference type="InterPro" id="IPR041490">
    <property type="entry name" value="KstR2_TetR_C"/>
</dbReference>
<protein>
    <recommendedName>
        <fullName evidence="6">HTH tetR-type domain-containing protein</fullName>
    </recommendedName>
</protein>
<dbReference type="GO" id="GO:0000976">
    <property type="term" value="F:transcription cis-regulatory region binding"/>
    <property type="evidence" value="ECO:0007669"/>
    <property type="project" value="TreeGrafter"/>
</dbReference>
<feature type="DNA-binding region" description="H-T-H motif" evidence="5">
    <location>
        <begin position="29"/>
        <end position="48"/>
    </location>
</feature>
<keyword evidence="2" id="KW-0805">Transcription regulation</keyword>
<dbReference type="Gene3D" id="1.10.10.60">
    <property type="entry name" value="Homeodomain-like"/>
    <property type="match status" value="1"/>
</dbReference>
<evidence type="ECO:0000313" key="7">
    <source>
        <dbReference type="EMBL" id="PSR21657.1"/>
    </source>
</evidence>
<dbReference type="Pfam" id="PF00440">
    <property type="entry name" value="TetR_N"/>
    <property type="match status" value="1"/>
</dbReference>
<feature type="domain" description="HTH tetR-type" evidence="6">
    <location>
        <begin position="6"/>
        <end position="66"/>
    </location>
</feature>
<proteinExistence type="predicted"/>
<dbReference type="PANTHER" id="PTHR30055">
    <property type="entry name" value="HTH-TYPE TRANSCRIPTIONAL REGULATOR RUTR"/>
    <property type="match status" value="1"/>
</dbReference>
<evidence type="ECO:0000313" key="8">
    <source>
        <dbReference type="Proteomes" id="UP000241848"/>
    </source>
</evidence>
<accession>A0A2T2WHD7</accession>
<reference evidence="7 8" key="1">
    <citation type="journal article" date="2014" name="BMC Genomics">
        <title>Comparison of environmental and isolate Sulfobacillus genomes reveals diverse carbon, sulfur, nitrogen, and hydrogen metabolisms.</title>
        <authorList>
            <person name="Justice N.B."/>
            <person name="Norman A."/>
            <person name="Brown C.T."/>
            <person name="Singh A."/>
            <person name="Thomas B.C."/>
            <person name="Banfield J.F."/>
        </authorList>
    </citation>
    <scope>NUCLEOTIDE SEQUENCE [LARGE SCALE GENOMIC DNA]</scope>
    <source>
        <strain evidence="7">AMDSBA3</strain>
    </source>
</reference>
<dbReference type="PANTHER" id="PTHR30055:SF175">
    <property type="entry name" value="HTH-TYPE TRANSCRIPTIONAL REPRESSOR KSTR2"/>
    <property type="match status" value="1"/>
</dbReference>
<dbReference type="PROSITE" id="PS50977">
    <property type="entry name" value="HTH_TETR_2"/>
    <property type="match status" value="1"/>
</dbReference>
<dbReference type="GO" id="GO:0003700">
    <property type="term" value="F:DNA-binding transcription factor activity"/>
    <property type="evidence" value="ECO:0007669"/>
    <property type="project" value="TreeGrafter"/>
</dbReference>
<sequence>MPRTKKLDREDLLSKAVAVIRKNGYRETSLDDLAKEFHFTKPALYYYVDSKEALLFEIYENTIDQWLSMIREIASDGKRNAVDKIHEVVRQFSHLCIEHDEMAIFFSEKAYLSDEHFQAISFKERQVVDIIANMIAEGVAEGLMKPVPAKVVAYGLVGMTAWGYRWVSVDGPLDIDAIADTYFQVLTKGLLR</sequence>
<gene>
    <name evidence="7" type="ORF">C7B45_10085</name>
</gene>
<dbReference type="InterPro" id="IPR009057">
    <property type="entry name" value="Homeodomain-like_sf"/>
</dbReference>
<evidence type="ECO:0000256" key="4">
    <source>
        <dbReference type="ARBA" id="ARBA00023163"/>
    </source>
</evidence>
<comment type="caution">
    <text evidence="7">The sequence shown here is derived from an EMBL/GenBank/DDBJ whole genome shotgun (WGS) entry which is preliminary data.</text>
</comment>
<dbReference type="SUPFAM" id="SSF48498">
    <property type="entry name" value="Tetracyclin repressor-like, C-terminal domain"/>
    <property type="match status" value="1"/>
</dbReference>
<organism evidence="7 8">
    <name type="scientific">Sulfobacillus acidophilus</name>
    <dbReference type="NCBI Taxonomy" id="53633"/>
    <lineage>
        <taxon>Bacteria</taxon>
        <taxon>Bacillati</taxon>
        <taxon>Bacillota</taxon>
        <taxon>Clostridia</taxon>
        <taxon>Eubacteriales</taxon>
        <taxon>Clostridiales Family XVII. Incertae Sedis</taxon>
        <taxon>Sulfobacillus</taxon>
    </lineage>
</organism>
<dbReference type="Proteomes" id="UP000241848">
    <property type="component" value="Unassembled WGS sequence"/>
</dbReference>
<dbReference type="InterPro" id="IPR036271">
    <property type="entry name" value="Tet_transcr_reg_TetR-rel_C_sf"/>
</dbReference>
<dbReference type="AlphaFoldDB" id="A0A2T2WHD7"/>
<dbReference type="InterPro" id="IPR001647">
    <property type="entry name" value="HTH_TetR"/>
</dbReference>
<name>A0A2T2WHD7_9FIRM</name>
<evidence type="ECO:0000256" key="2">
    <source>
        <dbReference type="ARBA" id="ARBA00023015"/>
    </source>
</evidence>
<dbReference type="InterPro" id="IPR050109">
    <property type="entry name" value="HTH-type_TetR-like_transc_reg"/>
</dbReference>
<dbReference type="EMBL" id="PXYV01000030">
    <property type="protein sequence ID" value="PSR21657.1"/>
    <property type="molecule type" value="Genomic_DNA"/>
</dbReference>
<dbReference type="Gene3D" id="1.10.357.10">
    <property type="entry name" value="Tetracycline Repressor, domain 2"/>
    <property type="match status" value="1"/>
</dbReference>